<accession>U7Q8T6</accession>
<reference evidence="1 2" key="1">
    <citation type="journal article" date="2013" name="Front. Microbiol.">
        <title>Comparative genomic analyses of the cyanobacterium, Lyngbya aestuarii BL J, a powerful hydrogen producer.</title>
        <authorList>
            <person name="Kothari A."/>
            <person name="Vaughn M."/>
            <person name="Garcia-Pichel F."/>
        </authorList>
    </citation>
    <scope>NUCLEOTIDE SEQUENCE [LARGE SCALE GENOMIC DNA]</scope>
    <source>
        <strain evidence="1 2">BL J</strain>
    </source>
</reference>
<dbReference type="GO" id="GO:0016740">
    <property type="term" value="F:transferase activity"/>
    <property type="evidence" value="ECO:0007669"/>
    <property type="project" value="UniProtKB-KW"/>
</dbReference>
<dbReference type="PATRIC" id="fig|1348334.3.peg.5570"/>
<sequence length="161" mass="17659">MQDVFPLIKQQVNDIKIFVIGSKAPEEILNLSSEDVIITGHVPDISEYFNNCKLSVAPLRYGAGIKGKILTSFSYGLPVVATSIAAEGMGIQDDYDVLIGDTAESFAQQVANLYLDNQLWGKISQNSLETISSQYSMEAVTYKFEKLLTSIGVSKTKVKLE</sequence>
<keyword evidence="2" id="KW-1185">Reference proteome</keyword>
<dbReference type="SUPFAM" id="SSF53756">
    <property type="entry name" value="UDP-Glycosyltransferase/glycogen phosphorylase"/>
    <property type="match status" value="1"/>
</dbReference>
<dbReference type="Pfam" id="PF13692">
    <property type="entry name" value="Glyco_trans_1_4"/>
    <property type="match status" value="1"/>
</dbReference>
<dbReference type="Proteomes" id="UP000017127">
    <property type="component" value="Unassembled WGS sequence"/>
</dbReference>
<evidence type="ECO:0000313" key="1">
    <source>
        <dbReference type="EMBL" id="ERT04239.1"/>
    </source>
</evidence>
<proteinExistence type="predicted"/>
<comment type="caution">
    <text evidence="1">The sequence shown here is derived from an EMBL/GenBank/DDBJ whole genome shotgun (WGS) entry which is preliminary data.</text>
</comment>
<organism evidence="1 2">
    <name type="scientific">Lyngbya aestuarii BL J</name>
    <dbReference type="NCBI Taxonomy" id="1348334"/>
    <lineage>
        <taxon>Bacteria</taxon>
        <taxon>Bacillati</taxon>
        <taxon>Cyanobacteriota</taxon>
        <taxon>Cyanophyceae</taxon>
        <taxon>Oscillatoriophycideae</taxon>
        <taxon>Oscillatoriales</taxon>
        <taxon>Microcoleaceae</taxon>
        <taxon>Lyngbya</taxon>
    </lineage>
</organism>
<dbReference type="AlphaFoldDB" id="U7Q8T6"/>
<keyword evidence="1" id="KW-0808">Transferase</keyword>
<dbReference type="EMBL" id="AUZM01000111">
    <property type="protein sequence ID" value="ERT04239.1"/>
    <property type="molecule type" value="Genomic_DNA"/>
</dbReference>
<protein>
    <submittedName>
        <fullName evidence="1">Glycosyl transferases group 1 family protein</fullName>
    </submittedName>
</protein>
<gene>
    <name evidence="1" type="ORF">M595_5806</name>
</gene>
<dbReference type="Gene3D" id="3.40.50.2000">
    <property type="entry name" value="Glycogen Phosphorylase B"/>
    <property type="match status" value="1"/>
</dbReference>
<name>U7Q8T6_9CYAN</name>
<evidence type="ECO:0000313" key="2">
    <source>
        <dbReference type="Proteomes" id="UP000017127"/>
    </source>
</evidence>